<comment type="caution">
    <text evidence="1">The sequence shown here is derived from an EMBL/GenBank/DDBJ whole genome shotgun (WGS) entry which is preliminary data.</text>
</comment>
<evidence type="ECO:0000313" key="1">
    <source>
        <dbReference type="EMBL" id="MDP9792887.1"/>
    </source>
</evidence>
<sequence>MSKVELFAAIRRDSRAGVSGRAIATKYRVSRHTVSDALASAWPRERKPLPPRPSVLDPFKSIIDDILRADLDAPRKQRHTTKRIYDRLIDEHGMQAVSYQVVRGYVAERKPKIRAEAGRGPVNVFLPQTHRPGEEAEVDFGEVVISLRGEPVTCMFVLAAAVVLRQDGAPTY</sequence>
<dbReference type="PANTHER" id="PTHR35004:SF8">
    <property type="entry name" value="TRANSPOSASE RV3428C-RELATED"/>
    <property type="match status" value="1"/>
</dbReference>
<gene>
    <name evidence="1" type="ORF">J2S43_001399</name>
</gene>
<reference evidence="1 2" key="1">
    <citation type="submission" date="2023-07" db="EMBL/GenBank/DDBJ databases">
        <title>Sequencing the genomes of 1000 actinobacteria strains.</title>
        <authorList>
            <person name="Klenk H.-P."/>
        </authorList>
    </citation>
    <scope>NUCLEOTIDE SEQUENCE [LARGE SCALE GENOMIC DNA]</scope>
    <source>
        <strain evidence="1 2">DSM 44710</strain>
    </source>
</reference>
<dbReference type="RefSeq" id="WP_306827775.1">
    <property type="nucleotide sequence ID" value="NZ_JAUSRA010000001.1"/>
</dbReference>
<dbReference type="EMBL" id="JAUSRA010000001">
    <property type="protein sequence ID" value="MDP9792887.1"/>
    <property type="molecule type" value="Genomic_DNA"/>
</dbReference>
<keyword evidence="2" id="KW-1185">Reference proteome</keyword>
<protein>
    <submittedName>
        <fullName evidence="1">Transposase</fullName>
    </submittedName>
</protein>
<proteinExistence type="predicted"/>
<accession>A0ABT9MN98</accession>
<name>A0ABT9MN98_9ACTN</name>
<evidence type="ECO:0000313" key="2">
    <source>
        <dbReference type="Proteomes" id="UP001240984"/>
    </source>
</evidence>
<dbReference type="PANTHER" id="PTHR35004">
    <property type="entry name" value="TRANSPOSASE RV3428C-RELATED"/>
    <property type="match status" value="1"/>
</dbReference>
<dbReference type="Proteomes" id="UP001240984">
    <property type="component" value="Unassembled WGS sequence"/>
</dbReference>
<organism evidence="1 2">
    <name type="scientific">Catenuloplanes nepalensis</name>
    <dbReference type="NCBI Taxonomy" id="587533"/>
    <lineage>
        <taxon>Bacteria</taxon>
        <taxon>Bacillati</taxon>
        <taxon>Actinomycetota</taxon>
        <taxon>Actinomycetes</taxon>
        <taxon>Micromonosporales</taxon>
        <taxon>Micromonosporaceae</taxon>
        <taxon>Catenuloplanes</taxon>
    </lineage>
</organism>